<dbReference type="InParanoid" id="C4Y252"/>
<dbReference type="KEGG" id="clu:CLUG_02284"/>
<evidence type="ECO:0000313" key="1">
    <source>
        <dbReference type="EMBL" id="EEQ38161.1"/>
    </source>
</evidence>
<gene>
    <name evidence="1" type="ORF">CLUG_02284</name>
</gene>
<accession>C4Y252</accession>
<dbReference type="EMBL" id="CH408077">
    <property type="protein sequence ID" value="EEQ38161.1"/>
    <property type="molecule type" value="Genomic_DNA"/>
</dbReference>
<organism evidence="1 2">
    <name type="scientific">Clavispora lusitaniae (strain ATCC 42720)</name>
    <name type="common">Yeast</name>
    <name type="synonym">Candida lusitaniae</name>
    <dbReference type="NCBI Taxonomy" id="306902"/>
    <lineage>
        <taxon>Eukaryota</taxon>
        <taxon>Fungi</taxon>
        <taxon>Dikarya</taxon>
        <taxon>Ascomycota</taxon>
        <taxon>Saccharomycotina</taxon>
        <taxon>Pichiomycetes</taxon>
        <taxon>Metschnikowiaceae</taxon>
        <taxon>Clavispora</taxon>
    </lineage>
</organism>
<dbReference type="AlphaFoldDB" id="C4Y252"/>
<reference evidence="1 2" key="1">
    <citation type="journal article" date="2009" name="Nature">
        <title>Evolution of pathogenicity and sexual reproduction in eight Candida genomes.</title>
        <authorList>
            <person name="Butler G."/>
            <person name="Rasmussen M.D."/>
            <person name="Lin M.F."/>
            <person name="Santos M.A."/>
            <person name="Sakthikumar S."/>
            <person name="Munro C.A."/>
            <person name="Rheinbay E."/>
            <person name="Grabherr M."/>
            <person name="Forche A."/>
            <person name="Reedy J.L."/>
            <person name="Agrafioti I."/>
            <person name="Arnaud M.B."/>
            <person name="Bates S."/>
            <person name="Brown A.J."/>
            <person name="Brunke S."/>
            <person name="Costanzo M.C."/>
            <person name="Fitzpatrick D.A."/>
            <person name="de Groot P.W."/>
            <person name="Harris D."/>
            <person name="Hoyer L.L."/>
            <person name="Hube B."/>
            <person name="Klis F.M."/>
            <person name="Kodira C."/>
            <person name="Lennard N."/>
            <person name="Logue M.E."/>
            <person name="Martin R."/>
            <person name="Neiman A.M."/>
            <person name="Nikolaou E."/>
            <person name="Quail M.A."/>
            <person name="Quinn J."/>
            <person name="Santos M.C."/>
            <person name="Schmitzberger F.F."/>
            <person name="Sherlock G."/>
            <person name="Shah P."/>
            <person name="Silverstein K.A."/>
            <person name="Skrzypek M.S."/>
            <person name="Soll D."/>
            <person name="Staggs R."/>
            <person name="Stansfield I."/>
            <person name="Stumpf M.P."/>
            <person name="Sudbery P.E."/>
            <person name="Srikantha T."/>
            <person name="Zeng Q."/>
            <person name="Berman J."/>
            <person name="Berriman M."/>
            <person name="Heitman J."/>
            <person name="Gow N.A."/>
            <person name="Lorenz M.C."/>
            <person name="Birren B.W."/>
            <person name="Kellis M."/>
            <person name="Cuomo C.A."/>
        </authorList>
    </citation>
    <scope>NUCLEOTIDE SEQUENCE [LARGE SCALE GENOMIC DNA]</scope>
    <source>
        <strain evidence="1 2">ATCC 42720</strain>
    </source>
</reference>
<dbReference type="HOGENOM" id="CLU_1651977_0_0_1"/>
<evidence type="ECO:0000313" key="2">
    <source>
        <dbReference type="Proteomes" id="UP000007703"/>
    </source>
</evidence>
<protein>
    <submittedName>
        <fullName evidence="1">Uncharacterized protein</fullName>
    </submittedName>
</protein>
<dbReference type="VEuPathDB" id="FungiDB:CLUG_02284"/>
<dbReference type="Proteomes" id="UP000007703">
    <property type="component" value="Unassembled WGS sequence"/>
</dbReference>
<name>C4Y252_CLAL4</name>
<sequence length="160" mass="17428">MVELSVTVPGNISGGASHVKADQRNVVLWIVAGFRVSNNTTRRAGKNSSQAREGRSINQSTVRLHKVAPDSVGFLFAKIAVHQASFETGQVFSDFWSQVRIHNRRVGSGNVLDHGAQLGRKRNVGKANLTSNFTHKLLVVWECVGMHQTNANGADARLVD</sequence>
<proteinExistence type="predicted"/>